<reference evidence="12 13" key="1">
    <citation type="submission" date="2017-07" db="EMBL/GenBank/DDBJ databases">
        <title>Complete genome sequence of Oryzomicrobium terrae TPP412.</title>
        <authorList>
            <person name="Chiu L.-W."/>
            <person name="Lo K.-J."/>
            <person name="Tsai Y.-M."/>
            <person name="Lin S.-S."/>
            <person name="Kuo C.-H."/>
            <person name="Liu C.-T."/>
        </authorList>
    </citation>
    <scope>NUCLEOTIDE SEQUENCE [LARGE SCALE GENOMIC DNA]</scope>
    <source>
        <strain evidence="12 13">TPP412</strain>
    </source>
</reference>
<dbReference type="Gene3D" id="1.10.10.10">
    <property type="entry name" value="Winged helix-like DNA-binding domain superfamily/Winged helix DNA-binding domain"/>
    <property type="match status" value="1"/>
</dbReference>
<evidence type="ECO:0000256" key="9">
    <source>
        <dbReference type="PROSITE-ProRule" id="PRU01091"/>
    </source>
</evidence>
<dbReference type="PANTHER" id="PTHR48111">
    <property type="entry name" value="REGULATOR OF RPOS"/>
    <property type="match status" value="1"/>
</dbReference>
<dbReference type="PROSITE" id="PS50110">
    <property type="entry name" value="RESPONSE_REGULATORY"/>
    <property type="match status" value="1"/>
</dbReference>
<evidence type="ECO:0000256" key="5">
    <source>
        <dbReference type="ARBA" id="ARBA00023015"/>
    </source>
</evidence>
<evidence type="ECO:0000256" key="7">
    <source>
        <dbReference type="ARBA" id="ARBA00023163"/>
    </source>
</evidence>
<comment type="subcellular location">
    <subcellularLocation>
        <location evidence="1">Cytoplasm</location>
    </subcellularLocation>
</comment>
<dbReference type="GO" id="GO:0005829">
    <property type="term" value="C:cytosol"/>
    <property type="evidence" value="ECO:0007669"/>
    <property type="project" value="TreeGrafter"/>
</dbReference>
<dbReference type="PROSITE" id="PS51755">
    <property type="entry name" value="OMPR_PHOB"/>
    <property type="match status" value="1"/>
</dbReference>
<dbReference type="EMBL" id="CP022579">
    <property type="protein sequence ID" value="QEL63870.1"/>
    <property type="molecule type" value="Genomic_DNA"/>
</dbReference>
<dbReference type="InterPro" id="IPR001867">
    <property type="entry name" value="OmpR/PhoB-type_DNA-bd"/>
</dbReference>
<dbReference type="Gene3D" id="6.10.250.690">
    <property type="match status" value="1"/>
</dbReference>
<evidence type="ECO:0000313" key="13">
    <source>
        <dbReference type="Proteomes" id="UP000323671"/>
    </source>
</evidence>
<sequence length="225" mass="24291">MRLLLVEDDLLLGDGLCAGLNHYGFQVDWVRSVAAALSALATDTYAGLVLDLGLPDGDGTAVLDAARNGKAGTGGNSAVPVLLLTARDAKEDKLRAFAAGADDYVVKPVDLDELAARLRALIRRSHGRAVPRIVAGRVAFDPEARQAYLDEAPVDLSGRELAILELLLERLGRVVSRPQLEAALYRWGEGVESNAIEVHIHHLRKKLGTDFIQTRRGLGYLVEKP</sequence>
<dbReference type="RefSeq" id="WP_149424696.1">
    <property type="nucleotide sequence ID" value="NZ_CP022579.1"/>
</dbReference>
<dbReference type="GO" id="GO:0000156">
    <property type="term" value="F:phosphorelay response regulator activity"/>
    <property type="evidence" value="ECO:0007669"/>
    <property type="project" value="TreeGrafter"/>
</dbReference>
<evidence type="ECO:0000256" key="6">
    <source>
        <dbReference type="ARBA" id="ARBA00023125"/>
    </source>
</evidence>
<protein>
    <submittedName>
        <fullName evidence="12">Two-component system, OmpR family, response regulator QseB</fullName>
    </submittedName>
</protein>
<dbReference type="Pfam" id="PF00486">
    <property type="entry name" value="Trans_reg_C"/>
    <property type="match status" value="1"/>
</dbReference>
<dbReference type="KEGG" id="otr:OTERR_03940"/>
<keyword evidence="5" id="KW-0805">Transcription regulation</keyword>
<feature type="DNA-binding region" description="OmpR/PhoB-type" evidence="9">
    <location>
        <begin position="130"/>
        <end position="224"/>
    </location>
</feature>
<feature type="modified residue" description="4-aspartylphosphate" evidence="8">
    <location>
        <position position="51"/>
    </location>
</feature>
<dbReference type="SUPFAM" id="SSF52172">
    <property type="entry name" value="CheY-like"/>
    <property type="match status" value="1"/>
</dbReference>
<keyword evidence="7" id="KW-0804">Transcription</keyword>
<evidence type="ECO:0000259" key="11">
    <source>
        <dbReference type="PROSITE" id="PS51755"/>
    </source>
</evidence>
<evidence type="ECO:0000256" key="3">
    <source>
        <dbReference type="ARBA" id="ARBA00022553"/>
    </source>
</evidence>
<feature type="domain" description="OmpR/PhoB-type" evidence="11">
    <location>
        <begin position="130"/>
        <end position="224"/>
    </location>
</feature>
<keyword evidence="13" id="KW-1185">Reference proteome</keyword>
<name>A0A5C1E4T1_9RHOO</name>
<evidence type="ECO:0000313" key="12">
    <source>
        <dbReference type="EMBL" id="QEL63870.1"/>
    </source>
</evidence>
<evidence type="ECO:0000256" key="2">
    <source>
        <dbReference type="ARBA" id="ARBA00022490"/>
    </source>
</evidence>
<keyword evidence="4" id="KW-0902">Two-component regulatory system</keyword>
<evidence type="ECO:0000256" key="4">
    <source>
        <dbReference type="ARBA" id="ARBA00023012"/>
    </source>
</evidence>
<dbReference type="InterPro" id="IPR039420">
    <property type="entry name" value="WalR-like"/>
</dbReference>
<evidence type="ECO:0000256" key="8">
    <source>
        <dbReference type="PROSITE-ProRule" id="PRU00169"/>
    </source>
</evidence>
<dbReference type="InterPro" id="IPR011006">
    <property type="entry name" value="CheY-like_superfamily"/>
</dbReference>
<dbReference type="InterPro" id="IPR036388">
    <property type="entry name" value="WH-like_DNA-bd_sf"/>
</dbReference>
<dbReference type="Proteomes" id="UP000323671">
    <property type="component" value="Chromosome"/>
</dbReference>
<dbReference type="PANTHER" id="PTHR48111:SF35">
    <property type="entry name" value="TRANSCRIPTIONAL REGULATORY PROTEIN QSEB"/>
    <property type="match status" value="1"/>
</dbReference>
<dbReference type="AlphaFoldDB" id="A0A5C1E4T1"/>
<dbReference type="GO" id="GO:0032993">
    <property type="term" value="C:protein-DNA complex"/>
    <property type="evidence" value="ECO:0007669"/>
    <property type="project" value="TreeGrafter"/>
</dbReference>
<accession>A0A5C1E4T1</accession>
<dbReference type="SMART" id="SM00862">
    <property type="entry name" value="Trans_reg_C"/>
    <property type="match status" value="1"/>
</dbReference>
<proteinExistence type="predicted"/>
<dbReference type="Gene3D" id="3.40.50.2300">
    <property type="match status" value="1"/>
</dbReference>
<gene>
    <name evidence="12" type="primary">qseB</name>
    <name evidence="12" type="ORF">OTERR_03940</name>
</gene>
<keyword evidence="2" id="KW-0963">Cytoplasm</keyword>
<dbReference type="GO" id="GO:0006355">
    <property type="term" value="P:regulation of DNA-templated transcription"/>
    <property type="evidence" value="ECO:0007669"/>
    <property type="project" value="InterPro"/>
</dbReference>
<evidence type="ECO:0000256" key="1">
    <source>
        <dbReference type="ARBA" id="ARBA00004496"/>
    </source>
</evidence>
<dbReference type="GO" id="GO:0000976">
    <property type="term" value="F:transcription cis-regulatory region binding"/>
    <property type="evidence" value="ECO:0007669"/>
    <property type="project" value="TreeGrafter"/>
</dbReference>
<feature type="domain" description="Response regulatory" evidence="10">
    <location>
        <begin position="2"/>
        <end position="122"/>
    </location>
</feature>
<dbReference type="InterPro" id="IPR001789">
    <property type="entry name" value="Sig_transdc_resp-reg_receiver"/>
</dbReference>
<dbReference type="SMART" id="SM00448">
    <property type="entry name" value="REC"/>
    <property type="match status" value="1"/>
</dbReference>
<dbReference type="Pfam" id="PF00072">
    <property type="entry name" value="Response_reg"/>
    <property type="match status" value="1"/>
</dbReference>
<organism evidence="12 13">
    <name type="scientific">Oryzomicrobium terrae</name>
    <dbReference type="NCBI Taxonomy" id="1735038"/>
    <lineage>
        <taxon>Bacteria</taxon>
        <taxon>Pseudomonadati</taxon>
        <taxon>Pseudomonadota</taxon>
        <taxon>Betaproteobacteria</taxon>
        <taxon>Rhodocyclales</taxon>
        <taxon>Rhodocyclaceae</taxon>
        <taxon>Oryzomicrobium</taxon>
    </lineage>
</organism>
<evidence type="ECO:0000259" key="10">
    <source>
        <dbReference type="PROSITE" id="PS50110"/>
    </source>
</evidence>
<keyword evidence="6 9" id="KW-0238">DNA-binding</keyword>
<dbReference type="CDD" id="cd00383">
    <property type="entry name" value="trans_reg_C"/>
    <property type="match status" value="1"/>
</dbReference>
<keyword evidence="3 8" id="KW-0597">Phosphoprotein</keyword>